<name>A0ABR4BED2_9LECA</name>
<proteinExistence type="predicted"/>
<gene>
    <name evidence="1" type="ORF">ABVK25_003248</name>
</gene>
<dbReference type="EMBL" id="JBHFEH010000008">
    <property type="protein sequence ID" value="KAL2056225.1"/>
    <property type="molecule type" value="Genomic_DNA"/>
</dbReference>
<protein>
    <submittedName>
        <fullName evidence="1">Uncharacterized protein</fullName>
    </submittedName>
</protein>
<evidence type="ECO:0000313" key="2">
    <source>
        <dbReference type="Proteomes" id="UP001590951"/>
    </source>
</evidence>
<keyword evidence="2" id="KW-1185">Reference proteome</keyword>
<dbReference type="Proteomes" id="UP001590951">
    <property type="component" value="Unassembled WGS sequence"/>
</dbReference>
<comment type="caution">
    <text evidence="1">The sequence shown here is derived from an EMBL/GenBank/DDBJ whole genome shotgun (WGS) entry which is preliminary data.</text>
</comment>
<evidence type="ECO:0000313" key="1">
    <source>
        <dbReference type="EMBL" id="KAL2056225.1"/>
    </source>
</evidence>
<reference evidence="1 2" key="1">
    <citation type="submission" date="2024-09" db="EMBL/GenBank/DDBJ databases">
        <title>Rethinking Asexuality: The Enigmatic Case of Functional Sexual Genes in Lepraria (Stereocaulaceae).</title>
        <authorList>
            <person name="Doellman M."/>
            <person name="Sun Y."/>
            <person name="Barcenas-Pena A."/>
            <person name="Lumbsch H.T."/>
            <person name="Grewe F."/>
        </authorList>
    </citation>
    <scope>NUCLEOTIDE SEQUENCE [LARGE SCALE GENOMIC DNA]</scope>
    <source>
        <strain evidence="1 2">Grewe 0041</strain>
    </source>
</reference>
<sequence length="120" mass="13521">MADYEQLNATFHASPASRVLHDTSEPDLTHFYHHDINRIVCLGVTRDDALKQPVFIKSLQAILKHRYNVKDMYFQIDITTAAAGKSFLMSLDFTLLPANGNKKDSIYTKITTHTAGALVR</sequence>
<accession>A0ABR4BED2</accession>
<organism evidence="1 2">
    <name type="scientific">Lepraria finkii</name>
    <dbReference type="NCBI Taxonomy" id="1340010"/>
    <lineage>
        <taxon>Eukaryota</taxon>
        <taxon>Fungi</taxon>
        <taxon>Dikarya</taxon>
        <taxon>Ascomycota</taxon>
        <taxon>Pezizomycotina</taxon>
        <taxon>Lecanoromycetes</taxon>
        <taxon>OSLEUM clade</taxon>
        <taxon>Lecanoromycetidae</taxon>
        <taxon>Lecanorales</taxon>
        <taxon>Lecanorineae</taxon>
        <taxon>Stereocaulaceae</taxon>
        <taxon>Lepraria</taxon>
    </lineage>
</organism>